<protein>
    <submittedName>
        <fullName evidence="1">Uncharacterized protein</fullName>
    </submittedName>
</protein>
<dbReference type="RefSeq" id="WP_119956502.1">
    <property type="nucleotide sequence ID" value="NZ_QYUR01000008.1"/>
</dbReference>
<proteinExistence type="predicted"/>
<reference evidence="1 2" key="1">
    <citation type="submission" date="2018-09" db="EMBL/GenBank/DDBJ databases">
        <authorList>
            <person name="Zhu H."/>
        </authorList>
    </citation>
    <scope>NUCLEOTIDE SEQUENCE [LARGE SCALE GENOMIC DNA]</scope>
    <source>
        <strain evidence="1 2">K1S02-6</strain>
    </source>
</reference>
<dbReference type="Proteomes" id="UP000284021">
    <property type="component" value="Unassembled WGS sequence"/>
</dbReference>
<dbReference type="AlphaFoldDB" id="A0A418X8C3"/>
<dbReference type="EMBL" id="QYUR01000008">
    <property type="protein sequence ID" value="RJG08700.1"/>
    <property type="molecule type" value="Genomic_DNA"/>
</dbReference>
<comment type="caution">
    <text evidence="1">The sequence shown here is derived from an EMBL/GenBank/DDBJ whole genome shotgun (WGS) entry which is preliminary data.</text>
</comment>
<evidence type="ECO:0000313" key="1">
    <source>
        <dbReference type="EMBL" id="RJG08700.1"/>
    </source>
</evidence>
<gene>
    <name evidence="1" type="ORF">D3879_22695</name>
</gene>
<accession>A0A418X8C3</accession>
<keyword evidence="2" id="KW-1185">Reference proteome</keyword>
<organism evidence="1 2">
    <name type="scientific">Pseudomonas cavernicola</name>
    <dbReference type="NCBI Taxonomy" id="2320866"/>
    <lineage>
        <taxon>Bacteria</taxon>
        <taxon>Pseudomonadati</taxon>
        <taxon>Pseudomonadota</taxon>
        <taxon>Gammaproteobacteria</taxon>
        <taxon>Pseudomonadales</taxon>
        <taxon>Pseudomonadaceae</taxon>
        <taxon>Pseudomonas</taxon>
    </lineage>
</organism>
<evidence type="ECO:0000313" key="2">
    <source>
        <dbReference type="Proteomes" id="UP000284021"/>
    </source>
</evidence>
<sequence>MSQKPTAEEFLSLSEAASRYHYMIRECLNVVFREVQQGKLTGAEITDLVERSVEAHEMAHEASLGVEGVCALKWLEKQAHFCVAKKAANFKDDDPGWPTKFESIIRYWNDSKYSSRSPYLSVSHEYLDFVSGVGGAAYGYMSGQSLREALNGANTLEEIKSRLLEVESLLAACMLSKSLSAHISDALQIERAVGILDSEAPLITPVSCRNDANLPARLMASELIWHYERKFGEPLIDAVFQLLGLFFENENQLEKRTLQRLAAQVNKQAERREEIYLEQGRIEEERLAAMVPARTQREAFARLENERFRAAYERMPSMKP</sequence>
<dbReference type="OrthoDB" id="9867623at2"/>
<name>A0A418X8C3_9PSED</name>